<sequence>MEGGCKKTYDNDKTADCEPWISVKFIDNYYYCSDKCHVIRTLTVFLTILGFLSIYAIVSGLATLPRQ</sequence>
<evidence type="ECO:0000313" key="4">
    <source>
        <dbReference type="Proteomes" id="UP000697107"/>
    </source>
</evidence>
<gene>
    <name evidence="2" type="ORF">PC118_g4222</name>
    <name evidence="3" type="ORF">PC129_g15784</name>
</gene>
<feature type="transmembrane region" description="Helical" evidence="1">
    <location>
        <begin position="44"/>
        <end position="64"/>
    </location>
</feature>
<name>A0A8T1GK55_9STRA</name>
<comment type="caution">
    <text evidence="2">The sequence shown here is derived from an EMBL/GenBank/DDBJ whole genome shotgun (WGS) entry which is preliminary data.</text>
</comment>
<dbReference type="AlphaFoldDB" id="A0A8T1GK55"/>
<reference evidence="2" key="1">
    <citation type="submission" date="2018-10" db="EMBL/GenBank/DDBJ databases">
        <title>Effector identification in a new, highly contiguous assembly of the strawberry crown rot pathogen Phytophthora cactorum.</title>
        <authorList>
            <person name="Armitage A.D."/>
            <person name="Nellist C.F."/>
            <person name="Bates H."/>
            <person name="Vickerstaff R.J."/>
            <person name="Harrison R.J."/>
        </authorList>
    </citation>
    <scope>NUCLEOTIDE SEQUENCE</scope>
    <source>
        <strain evidence="2">P415</strain>
        <strain evidence="3">P421</strain>
    </source>
</reference>
<keyword evidence="1" id="KW-0472">Membrane</keyword>
<proteinExistence type="predicted"/>
<dbReference type="Proteomes" id="UP000760860">
    <property type="component" value="Unassembled WGS sequence"/>
</dbReference>
<dbReference type="EMBL" id="RCML01000077">
    <property type="protein sequence ID" value="KAG2993067.1"/>
    <property type="molecule type" value="Genomic_DNA"/>
</dbReference>
<keyword evidence="1" id="KW-0812">Transmembrane</keyword>
<accession>A0A8T1GK55</accession>
<evidence type="ECO:0000256" key="1">
    <source>
        <dbReference type="SAM" id="Phobius"/>
    </source>
</evidence>
<keyword evidence="1" id="KW-1133">Transmembrane helix</keyword>
<dbReference type="EMBL" id="RCMV01000750">
    <property type="protein sequence ID" value="KAG3213280.1"/>
    <property type="molecule type" value="Genomic_DNA"/>
</dbReference>
<evidence type="ECO:0000313" key="3">
    <source>
        <dbReference type="EMBL" id="KAG3213280.1"/>
    </source>
</evidence>
<evidence type="ECO:0000313" key="2">
    <source>
        <dbReference type="EMBL" id="KAG2993067.1"/>
    </source>
</evidence>
<protein>
    <submittedName>
        <fullName evidence="2">Uncharacterized protein</fullName>
    </submittedName>
</protein>
<dbReference type="Proteomes" id="UP000697107">
    <property type="component" value="Unassembled WGS sequence"/>
</dbReference>
<organism evidence="2 4">
    <name type="scientific">Phytophthora cactorum</name>
    <dbReference type="NCBI Taxonomy" id="29920"/>
    <lineage>
        <taxon>Eukaryota</taxon>
        <taxon>Sar</taxon>
        <taxon>Stramenopiles</taxon>
        <taxon>Oomycota</taxon>
        <taxon>Peronosporomycetes</taxon>
        <taxon>Peronosporales</taxon>
        <taxon>Peronosporaceae</taxon>
        <taxon>Phytophthora</taxon>
    </lineage>
</organism>